<evidence type="ECO:0000256" key="1">
    <source>
        <dbReference type="ARBA" id="ARBA00022737"/>
    </source>
</evidence>
<keyword evidence="3" id="KW-0067">ATP-binding</keyword>
<protein>
    <submittedName>
        <fullName evidence="7">ABC transporter</fullName>
    </submittedName>
</protein>
<evidence type="ECO:0000259" key="6">
    <source>
        <dbReference type="PROSITE" id="PS50893"/>
    </source>
</evidence>
<feature type="coiled-coil region" evidence="4">
    <location>
        <begin position="241"/>
        <end position="268"/>
    </location>
</feature>
<dbReference type="FunFam" id="3.40.50.300:FF:000011">
    <property type="entry name" value="Putative ABC transporter ATP-binding component"/>
    <property type="match status" value="1"/>
</dbReference>
<feature type="domain" description="ABC transporter" evidence="6">
    <location>
        <begin position="319"/>
        <end position="537"/>
    </location>
</feature>
<dbReference type="CDD" id="cd03221">
    <property type="entry name" value="ABCF_EF-3"/>
    <property type="match status" value="2"/>
</dbReference>
<dbReference type="InterPro" id="IPR017871">
    <property type="entry name" value="ABC_transporter-like_CS"/>
</dbReference>
<dbReference type="PROSITE" id="PS50893">
    <property type="entry name" value="ABC_TRANSPORTER_2"/>
    <property type="match status" value="2"/>
</dbReference>
<evidence type="ECO:0000256" key="3">
    <source>
        <dbReference type="ARBA" id="ARBA00022840"/>
    </source>
</evidence>
<dbReference type="EMBL" id="LQRA01000049">
    <property type="protein sequence ID" value="KZE80051.1"/>
    <property type="molecule type" value="Genomic_DNA"/>
</dbReference>
<dbReference type="SUPFAM" id="SSF52540">
    <property type="entry name" value="P-loop containing nucleoside triphosphate hydrolases"/>
    <property type="match status" value="2"/>
</dbReference>
<dbReference type="AlphaFoldDB" id="A0A161UQZ1"/>
<keyword evidence="4" id="KW-0175">Coiled coil</keyword>
<evidence type="ECO:0000313" key="8">
    <source>
        <dbReference type="Proteomes" id="UP000076563"/>
    </source>
</evidence>
<feature type="coiled-coil region" evidence="4">
    <location>
        <begin position="572"/>
        <end position="627"/>
    </location>
</feature>
<name>A0A161UQZ1_9BACL</name>
<comment type="caution">
    <text evidence="7">The sequence shown here is derived from an EMBL/GenBank/DDBJ whole genome shotgun (WGS) entry which is preliminary data.</text>
</comment>
<dbReference type="InterPro" id="IPR051309">
    <property type="entry name" value="ABCF_ATPase"/>
</dbReference>
<evidence type="ECO:0000256" key="4">
    <source>
        <dbReference type="SAM" id="Coils"/>
    </source>
</evidence>
<proteinExistence type="predicted"/>
<evidence type="ECO:0000313" key="7">
    <source>
        <dbReference type="EMBL" id="KZE80051.1"/>
    </source>
</evidence>
<dbReference type="SMART" id="SM00382">
    <property type="entry name" value="AAA"/>
    <property type="match status" value="2"/>
</dbReference>
<dbReference type="Gene3D" id="1.10.287.380">
    <property type="entry name" value="Valyl-tRNA synthetase, C-terminal domain"/>
    <property type="match status" value="1"/>
</dbReference>
<evidence type="ECO:0000256" key="5">
    <source>
        <dbReference type="SAM" id="MobiDB-lite"/>
    </source>
</evidence>
<dbReference type="PANTHER" id="PTHR42855">
    <property type="entry name" value="ABC TRANSPORTER ATP-BINDING SUBUNIT"/>
    <property type="match status" value="1"/>
</dbReference>
<sequence>MNIMTVEDLYKSYGEKVLFDGIHFQINEKERIGLVGVNGTGKSTLLKIMAGLESTERGKLIHANHFHVEYLPQNPSFDSDSTVLEQVFYGDTPMMQALREYEWALAELQLAPEDEKRQTKLFAAQQRMDATGAWDASTTAKTVLTRLGIRDFGQKVGTLSGGQRKRVAMARALIQPADLLILDEPTNHIDHETVQWLEEFLAKWRGALLLVTHDRYFLDRVTNRIFELDRGKLYSYEGNYAAFLEKKAERLEREAAEEDKRQNLLRRELAWLRRGAKARTTKQKARVERVVELRDRKVDGPAAQMDISLGASRLGKKIMELEEVNKSFEQRKIVDNFSYIVLPEDRIGIIGPNGTGKSTFLNMLAGRLEPDAGAIVTGPTVKLAYYTQESVEMDEKQRAIDYIKEAAEVVRTSSGESVTAAQMFERFLFTPAQQWTPIGKLSGGERRRLYLLRTLMGEPNVLLLDEPTNDLDIQTLTILEEYLEDFPGVVITVSHDRYFLDRTADHLFVFEGEGRIRRFFGNYTEYLEASRSEKQAAAEERRETKSAAETAPAQQCESNRPRKLSYKEQKEWDEIEDKIAGLEDRLAQVKQDIENAGSDYTKAQELFQEEQELTQRLEEAMERWTELSELVERIAQNK</sequence>
<dbReference type="InterPro" id="IPR032781">
    <property type="entry name" value="ABC_tran_Xtn"/>
</dbReference>
<feature type="compositionally biased region" description="Basic and acidic residues" evidence="5">
    <location>
        <begin position="534"/>
        <end position="546"/>
    </location>
</feature>
<dbReference type="GO" id="GO:0003677">
    <property type="term" value="F:DNA binding"/>
    <property type="evidence" value="ECO:0007669"/>
    <property type="project" value="InterPro"/>
</dbReference>
<gene>
    <name evidence="7" type="ORF">AV654_13720</name>
</gene>
<evidence type="ECO:0000256" key="2">
    <source>
        <dbReference type="ARBA" id="ARBA00022741"/>
    </source>
</evidence>
<dbReference type="InterPro" id="IPR032524">
    <property type="entry name" value="ABC_tran_C"/>
</dbReference>
<keyword evidence="1" id="KW-0677">Repeat</keyword>
<reference evidence="8" key="1">
    <citation type="submission" date="2016-01" db="EMBL/GenBank/DDBJ databases">
        <title>Draft genome of Chromobacterium sp. F49.</title>
        <authorList>
            <person name="Hong K.W."/>
        </authorList>
    </citation>
    <scope>NUCLEOTIDE SEQUENCE [LARGE SCALE GENOMIC DNA]</scope>
    <source>
        <strain evidence="8">M63</strain>
    </source>
</reference>
<dbReference type="InterPro" id="IPR027417">
    <property type="entry name" value="P-loop_NTPase"/>
</dbReference>
<dbReference type="Gene3D" id="3.40.50.300">
    <property type="entry name" value="P-loop containing nucleotide triphosphate hydrolases"/>
    <property type="match status" value="2"/>
</dbReference>
<dbReference type="eggNOG" id="COG0488">
    <property type="taxonomic scope" value="Bacteria"/>
</dbReference>
<dbReference type="OrthoDB" id="9762369at2"/>
<feature type="region of interest" description="Disordered" evidence="5">
    <location>
        <begin position="534"/>
        <end position="567"/>
    </location>
</feature>
<dbReference type="Pfam" id="PF16326">
    <property type="entry name" value="ABC_tran_CTD"/>
    <property type="match status" value="1"/>
</dbReference>
<dbReference type="InterPro" id="IPR003439">
    <property type="entry name" value="ABC_transporter-like_ATP-bd"/>
</dbReference>
<accession>A0A161UQZ1</accession>
<dbReference type="STRING" id="1007103.GCA_000213315_05732"/>
<dbReference type="PROSITE" id="PS00211">
    <property type="entry name" value="ABC_TRANSPORTER_1"/>
    <property type="match status" value="1"/>
</dbReference>
<dbReference type="GO" id="GO:0005524">
    <property type="term" value="F:ATP binding"/>
    <property type="evidence" value="ECO:0007669"/>
    <property type="project" value="UniProtKB-KW"/>
</dbReference>
<dbReference type="InterPro" id="IPR003593">
    <property type="entry name" value="AAA+_ATPase"/>
</dbReference>
<dbReference type="FunFam" id="3.40.50.300:FF:000309">
    <property type="entry name" value="ABC transporter ATP-binding protein"/>
    <property type="match status" value="1"/>
</dbReference>
<keyword evidence="8" id="KW-1185">Reference proteome</keyword>
<dbReference type="GO" id="GO:0016887">
    <property type="term" value="F:ATP hydrolysis activity"/>
    <property type="evidence" value="ECO:0007669"/>
    <property type="project" value="InterPro"/>
</dbReference>
<feature type="domain" description="ABC transporter" evidence="6">
    <location>
        <begin position="4"/>
        <end position="255"/>
    </location>
</feature>
<dbReference type="Pfam" id="PF12848">
    <property type="entry name" value="ABC_tran_Xtn"/>
    <property type="match status" value="1"/>
</dbReference>
<dbReference type="Pfam" id="PF00005">
    <property type="entry name" value="ABC_tran"/>
    <property type="match status" value="2"/>
</dbReference>
<dbReference type="RefSeq" id="WP_063180521.1">
    <property type="nucleotide sequence ID" value="NZ_LQRA01000049.1"/>
</dbReference>
<organism evidence="7 8">
    <name type="scientific">Paenibacillus elgii</name>
    <dbReference type="NCBI Taxonomy" id="189691"/>
    <lineage>
        <taxon>Bacteria</taxon>
        <taxon>Bacillati</taxon>
        <taxon>Bacillota</taxon>
        <taxon>Bacilli</taxon>
        <taxon>Bacillales</taxon>
        <taxon>Paenibacillaceae</taxon>
        <taxon>Paenibacillus</taxon>
    </lineage>
</organism>
<keyword evidence="2" id="KW-0547">Nucleotide-binding</keyword>
<dbReference type="Proteomes" id="UP000076563">
    <property type="component" value="Unassembled WGS sequence"/>
</dbReference>
<dbReference type="PANTHER" id="PTHR42855:SF1">
    <property type="entry name" value="ABC TRANSPORTER DOMAIN-CONTAINING PROTEIN"/>
    <property type="match status" value="1"/>
</dbReference>
<dbReference type="InterPro" id="IPR037118">
    <property type="entry name" value="Val-tRNA_synth_C_sf"/>
</dbReference>